<protein>
    <submittedName>
        <fullName evidence="1">Uncharacterized protein</fullName>
    </submittedName>
</protein>
<dbReference type="EMBL" id="PVWQ01000003">
    <property type="protein sequence ID" value="RDW86844.1"/>
    <property type="molecule type" value="Genomic_DNA"/>
</dbReference>
<sequence length="105" mass="11552">MVYLTQVVYQTDVGTSSNKAVLLGHTPPALESDQAQHSIALLTPAVTTRWEGESGVYDKKCRVKKLNNASWSFLEPVKPSPYVRPWTIARDYGLVNGMFLGGKIG</sequence>
<proteinExistence type="predicted"/>
<dbReference type="RefSeq" id="XP_026606368.1">
    <property type="nucleotide sequence ID" value="XM_026745502.1"/>
</dbReference>
<comment type="caution">
    <text evidence="1">The sequence shown here is derived from an EMBL/GenBank/DDBJ whole genome shotgun (WGS) entry which is preliminary data.</text>
</comment>
<evidence type="ECO:0000313" key="1">
    <source>
        <dbReference type="EMBL" id="RDW86844.1"/>
    </source>
</evidence>
<dbReference type="Proteomes" id="UP000256690">
    <property type="component" value="Unassembled WGS sequence"/>
</dbReference>
<organism evidence="1 2">
    <name type="scientific">Aspergillus mulundensis</name>
    <dbReference type="NCBI Taxonomy" id="1810919"/>
    <lineage>
        <taxon>Eukaryota</taxon>
        <taxon>Fungi</taxon>
        <taxon>Dikarya</taxon>
        <taxon>Ascomycota</taxon>
        <taxon>Pezizomycotina</taxon>
        <taxon>Eurotiomycetes</taxon>
        <taxon>Eurotiomycetidae</taxon>
        <taxon>Eurotiales</taxon>
        <taxon>Aspergillaceae</taxon>
        <taxon>Aspergillus</taxon>
        <taxon>Aspergillus subgen. Nidulantes</taxon>
    </lineage>
</organism>
<gene>
    <name evidence="1" type="ORF">DSM5745_03486</name>
</gene>
<name>A0A3D8SKW1_9EURO</name>
<accession>A0A3D8SKW1</accession>
<dbReference type="GeneID" id="38113856"/>
<keyword evidence="2" id="KW-1185">Reference proteome</keyword>
<dbReference type="AlphaFoldDB" id="A0A3D8SKW1"/>
<reference evidence="1 2" key="1">
    <citation type="journal article" date="2018" name="IMA Fungus">
        <title>IMA Genome-F 9: Draft genome sequence of Annulohypoxylon stygium, Aspergillus mulundensis, Berkeleyomyces basicola (syn. Thielaviopsis basicola), Ceratocystis smalleyi, two Cercospora beticola strains, Coleophoma cylindrospora, Fusarium fracticaudum, Phialophora cf. hyalina, and Morchella septimelata.</title>
        <authorList>
            <person name="Wingfield B.D."/>
            <person name="Bills G.F."/>
            <person name="Dong Y."/>
            <person name="Huang W."/>
            <person name="Nel W.J."/>
            <person name="Swalarsk-Parry B.S."/>
            <person name="Vaghefi N."/>
            <person name="Wilken P.M."/>
            <person name="An Z."/>
            <person name="de Beer Z.W."/>
            <person name="De Vos L."/>
            <person name="Chen L."/>
            <person name="Duong T.A."/>
            <person name="Gao Y."/>
            <person name="Hammerbacher A."/>
            <person name="Kikkert J.R."/>
            <person name="Li Y."/>
            <person name="Li H."/>
            <person name="Li K."/>
            <person name="Li Q."/>
            <person name="Liu X."/>
            <person name="Ma X."/>
            <person name="Naidoo K."/>
            <person name="Pethybridge S.J."/>
            <person name="Sun J."/>
            <person name="Steenkamp E.T."/>
            <person name="van der Nest M.A."/>
            <person name="van Wyk S."/>
            <person name="Wingfield M.J."/>
            <person name="Xiong C."/>
            <person name="Yue Q."/>
            <person name="Zhang X."/>
        </authorList>
    </citation>
    <scope>NUCLEOTIDE SEQUENCE [LARGE SCALE GENOMIC DNA]</scope>
    <source>
        <strain evidence="1 2">DSM 5745</strain>
    </source>
</reference>
<evidence type="ECO:0000313" key="2">
    <source>
        <dbReference type="Proteomes" id="UP000256690"/>
    </source>
</evidence>